<feature type="region of interest" description="Disordered" evidence="1">
    <location>
        <begin position="96"/>
        <end position="144"/>
    </location>
</feature>
<sequence>MKLLQSCLISDTQANKSFHSLKAKFAPKNIAWGTSWKLRMCLAVLQWNLGENLRAFLDEKFDLNLSPQCSEFLSRIESSLKRKRYVSKSLEAHKRRNYHRKIKRKGNKDDPEGHLNKNDKQKKKKNNAKGQKNDKSKKNNKEEQNHQYLMQSRICPGITNAGSTCFFATIIQILANTQVPSILSAEAMTRIPICFFNIINIVFQQLLSDHDLFKNKCRAYICIFPKI</sequence>
<keyword evidence="3" id="KW-1185">Reference proteome</keyword>
<evidence type="ECO:0000313" key="3">
    <source>
        <dbReference type="Proteomes" id="UP001470230"/>
    </source>
</evidence>
<reference evidence="2 3" key="1">
    <citation type="submission" date="2024-04" db="EMBL/GenBank/DDBJ databases">
        <title>Tritrichomonas musculus Genome.</title>
        <authorList>
            <person name="Alves-Ferreira E."/>
            <person name="Grigg M."/>
            <person name="Lorenzi H."/>
            <person name="Galac M."/>
        </authorList>
    </citation>
    <scope>NUCLEOTIDE SEQUENCE [LARGE SCALE GENOMIC DNA]</scope>
    <source>
        <strain evidence="2 3">EAF2021</strain>
    </source>
</reference>
<name>A0ABR2K764_9EUKA</name>
<protein>
    <recommendedName>
        <fullName evidence="4">USP domain-containing protein</fullName>
    </recommendedName>
</protein>
<accession>A0ABR2K764</accession>
<comment type="caution">
    <text evidence="2">The sequence shown here is derived from an EMBL/GenBank/DDBJ whole genome shotgun (WGS) entry which is preliminary data.</text>
</comment>
<gene>
    <name evidence="2" type="ORF">M9Y10_042091</name>
</gene>
<evidence type="ECO:0000256" key="1">
    <source>
        <dbReference type="SAM" id="MobiDB-lite"/>
    </source>
</evidence>
<dbReference type="Proteomes" id="UP001470230">
    <property type="component" value="Unassembled WGS sequence"/>
</dbReference>
<proteinExistence type="predicted"/>
<organism evidence="2 3">
    <name type="scientific">Tritrichomonas musculus</name>
    <dbReference type="NCBI Taxonomy" id="1915356"/>
    <lineage>
        <taxon>Eukaryota</taxon>
        <taxon>Metamonada</taxon>
        <taxon>Parabasalia</taxon>
        <taxon>Tritrichomonadida</taxon>
        <taxon>Tritrichomonadidae</taxon>
        <taxon>Tritrichomonas</taxon>
    </lineage>
</organism>
<feature type="compositionally biased region" description="Basic and acidic residues" evidence="1">
    <location>
        <begin position="131"/>
        <end position="144"/>
    </location>
</feature>
<dbReference type="EMBL" id="JAPFFF010000007">
    <property type="protein sequence ID" value="KAK8886626.1"/>
    <property type="molecule type" value="Genomic_DNA"/>
</dbReference>
<feature type="compositionally biased region" description="Basic and acidic residues" evidence="1">
    <location>
        <begin position="107"/>
        <end position="119"/>
    </location>
</feature>
<evidence type="ECO:0000313" key="2">
    <source>
        <dbReference type="EMBL" id="KAK8886626.1"/>
    </source>
</evidence>
<evidence type="ECO:0008006" key="4">
    <source>
        <dbReference type="Google" id="ProtNLM"/>
    </source>
</evidence>
<feature type="compositionally biased region" description="Basic residues" evidence="1">
    <location>
        <begin position="96"/>
        <end position="106"/>
    </location>
</feature>